<accession>A0AAW0L6R9</accession>
<dbReference type="PANTHER" id="PTHR47723:SF19">
    <property type="entry name" value="POLYNUCLEOTIDYL TRANSFERASE, RIBONUCLEASE H-LIKE SUPERFAMILY PROTEIN"/>
    <property type="match status" value="1"/>
</dbReference>
<comment type="caution">
    <text evidence="2">The sequence shown here is derived from an EMBL/GenBank/DDBJ whole genome shotgun (WGS) entry which is preliminary data.</text>
</comment>
<gene>
    <name evidence="2" type="ORF">CFP56_007171</name>
</gene>
<proteinExistence type="predicted"/>
<evidence type="ECO:0000313" key="2">
    <source>
        <dbReference type="EMBL" id="KAK7847015.1"/>
    </source>
</evidence>
<feature type="domain" description="RNase H type-1" evidence="1">
    <location>
        <begin position="51"/>
        <end position="117"/>
    </location>
</feature>
<evidence type="ECO:0000313" key="3">
    <source>
        <dbReference type="Proteomes" id="UP000237347"/>
    </source>
</evidence>
<dbReference type="Proteomes" id="UP000237347">
    <property type="component" value="Unassembled WGS sequence"/>
</dbReference>
<dbReference type="InterPro" id="IPR002156">
    <property type="entry name" value="RNaseH_domain"/>
</dbReference>
<dbReference type="EMBL" id="PKMF04000147">
    <property type="protein sequence ID" value="KAK7847015.1"/>
    <property type="molecule type" value="Genomic_DNA"/>
</dbReference>
<protein>
    <recommendedName>
        <fullName evidence="1">RNase H type-1 domain-containing protein</fullName>
    </recommendedName>
</protein>
<name>A0AAW0L6R9_QUESU</name>
<dbReference type="Pfam" id="PF13456">
    <property type="entry name" value="RVT_3"/>
    <property type="match status" value="1"/>
</dbReference>
<organism evidence="2 3">
    <name type="scientific">Quercus suber</name>
    <name type="common">Cork oak</name>
    <dbReference type="NCBI Taxonomy" id="58331"/>
    <lineage>
        <taxon>Eukaryota</taxon>
        <taxon>Viridiplantae</taxon>
        <taxon>Streptophyta</taxon>
        <taxon>Embryophyta</taxon>
        <taxon>Tracheophyta</taxon>
        <taxon>Spermatophyta</taxon>
        <taxon>Magnoliopsida</taxon>
        <taxon>eudicotyledons</taxon>
        <taxon>Gunneridae</taxon>
        <taxon>Pentapetalae</taxon>
        <taxon>rosids</taxon>
        <taxon>fabids</taxon>
        <taxon>Fagales</taxon>
        <taxon>Fagaceae</taxon>
        <taxon>Quercus</taxon>
    </lineage>
</organism>
<keyword evidence="3" id="KW-1185">Reference proteome</keyword>
<dbReference type="GO" id="GO:0003676">
    <property type="term" value="F:nucleic acid binding"/>
    <property type="evidence" value="ECO:0007669"/>
    <property type="project" value="InterPro"/>
</dbReference>
<sequence length="119" mass="13617">MLPIDQLHEIEGRAKMMVQEFWDANDQEQNRFVRRPQARWSPPPAGTYKANFNAAIFEELHYAGLGVVYRDHSGQVIAALSQRIGLPRTVEMVEALAASRVVEFARELRLFDVILEGYT</sequence>
<dbReference type="PANTHER" id="PTHR47723">
    <property type="entry name" value="OS05G0353850 PROTEIN"/>
    <property type="match status" value="1"/>
</dbReference>
<dbReference type="InterPro" id="IPR053151">
    <property type="entry name" value="RNase_H-like"/>
</dbReference>
<evidence type="ECO:0000259" key="1">
    <source>
        <dbReference type="Pfam" id="PF13456"/>
    </source>
</evidence>
<dbReference type="GO" id="GO:0004523">
    <property type="term" value="F:RNA-DNA hybrid ribonuclease activity"/>
    <property type="evidence" value="ECO:0007669"/>
    <property type="project" value="InterPro"/>
</dbReference>
<dbReference type="AlphaFoldDB" id="A0AAW0L6R9"/>
<reference evidence="2 3" key="1">
    <citation type="journal article" date="2018" name="Sci. Data">
        <title>The draft genome sequence of cork oak.</title>
        <authorList>
            <person name="Ramos A.M."/>
            <person name="Usie A."/>
            <person name="Barbosa P."/>
            <person name="Barros P.M."/>
            <person name="Capote T."/>
            <person name="Chaves I."/>
            <person name="Simoes F."/>
            <person name="Abreu I."/>
            <person name="Carrasquinho I."/>
            <person name="Faro C."/>
            <person name="Guimaraes J.B."/>
            <person name="Mendonca D."/>
            <person name="Nobrega F."/>
            <person name="Rodrigues L."/>
            <person name="Saibo N.J.M."/>
            <person name="Varela M.C."/>
            <person name="Egas C."/>
            <person name="Matos J."/>
            <person name="Miguel C.M."/>
            <person name="Oliveira M.M."/>
            <person name="Ricardo C.P."/>
            <person name="Goncalves S."/>
        </authorList>
    </citation>
    <scope>NUCLEOTIDE SEQUENCE [LARGE SCALE GENOMIC DNA]</scope>
    <source>
        <strain evidence="3">cv. HL8</strain>
    </source>
</reference>